<feature type="region of interest" description="Disordered" evidence="1">
    <location>
        <begin position="30"/>
        <end position="61"/>
    </location>
</feature>
<evidence type="ECO:0000313" key="3">
    <source>
        <dbReference type="EMBL" id="AFZ13843.1"/>
    </source>
</evidence>
<dbReference type="KEGG" id="cep:Cri9333_3004"/>
<sequence length="228" mass="24908">MVNFASISRLSTYIVALPLSFTLTLLPPAQAQNPNPGQAVDAEPTQPDLSDPNNLRPLTQNNSILSQQGGKRLMTEALNAASSRNYAVAVKKLQDARQVFNQLSNFYQQLNTSFSAIDNRIADSQRRKAVEAADMRDQATYQLALVHRAQNQSELAVPLLIQVIRSQNPTRDLGKKAYQQLFEVGFVDAPFSGAVGSQPTPPTTPRTPTPQITPTTPTPQTTPTTPKK</sequence>
<gene>
    <name evidence="3" type="ORF">Cri9333_3004</name>
</gene>
<dbReference type="AlphaFoldDB" id="K9W0D1"/>
<feature type="region of interest" description="Disordered" evidence="1">
    <location>
        <begin position="192"/>
        <end position="228"/>
    </location>
</feature>
<feature type="signal peptide" evidence="2">
    <location>
        <begin position="1"/>
        <end position="31"/>
    </location>
</feature>
<feature type="compositionally biased region" description="Pro residues" evidence="1">
    <location>
        <begin position="199"/>
        <end position="208"/>
    </location>
</feature>
<dbReference type="RefSeq" id="WP_015203951.1">
    <property type="nucleotide sequence ID" value="NC_019753.1"/>
</dbReference>
<dbReference type="eggNOG" id="ENOG502ZNY9">
    <property type="taxonomic scope" value="Bacteria"/>
</dbReference>
<evidence type="ECO:0000256" key="1">
    <source>
        <dbReference type="SAM" id="MobiDB-lite"/>
    </source>
</evidence>
<evidence type="ECO:0000256" key="2">
    <source>
        <dbReference type="SAM" id="SignalP"/>
    </source>
</evidence>
<dbReference type="HOGENOM" id="CLU_099414_0_0_3"/>
<feature type="compositionally biased region" description="Low complexity" evidence="1">
    <location>
        <begin position="209"/>
        <end position="228"/>
    </location>
</feature>
<feature type="compositionally biased region" description="Polar residues" evidence="1">
    <location>
        <begin position="47"/>
        <end position="61"/>
    </location>
</feature>
<dbReference type="Proteomes" id="UP000010472">
    <property type="component" value="Chromosome"/>
</dbReference>
<protein>
    <submittedName>
        <fullName evidence="3">Uncharacterized protein</fullName>
    </submittedName>
</protein>
<dbReference type="EMBL" id="CP003620">
    <property type="protein sequence ID" value="AFZ13843.1"/>
    <property type="molecule type" value="Genomic_DNA"/>
</dbReference>
<dbReference type="PATRIC" id="fig|1173022.3.peg.3252"/>
<evidence type="ECO:0000313" key="4">
    <source>
        <dbReference type="Proteomes" id="UP000010472"/>
    </source>
</evidence>
<keyword evidence="2" id="KW-0732">Signal</keyword>
<name>K9W0D1_9CYAN</name>
<dbReference type="STRING" id="1173022.Cri9333_3004"/>
<keyword evidence="4" id="KW-1185">Reference proteome</keyword>
<reference evidence="3 4" key="1">
    <citation type="submission" date="2012-06" db="EMBL/GenBank/DDBJ databases">
        <title>Finished chromosome of genome of Crinalium epipsammum PCC 9333.</title>
        <authorList>
            <consortium name="US DOE Joint Genome Institute"/>
            <person name="Gugger M."/>
            <person name="Coursin T."/>
            <person name="Rippka R."/>
            <person name="Tandeau De Marsac N."/>
            <person name="Huntemann M."/>
            <person name="Wei C.-L."/>
            <person name="Han J."/>
            <person name="Detter J.C."/>
            <person name="Han C."/>
            <person name="Tapia R."/>
            <person name="Davenport K."/>
            <person name="Daligault H."/>
            <person name="Erkkila T."/>
            <person name="Gu W."/>
            <person name="Munk A.C.C."/>
            <person name="Teshima H."/>
            <person name="Xu Y."/>
            <person name="Chain P."/>
            <person name="Chen A."/>
            <person name="Krypides N."/>
            <person name="Mavromatis K."/>
            <person name="Markowitz V."/>
            <person name="Szeto E."/>
            <person name="Ivanova N."/>
            <person name="Mikhailova N."/>
            <person name="Ovchinnikova G."/>
            <person name="Pagani I."/>
            <person name="Pati A."/>
            <person name="Goodwin L."/>
            <person name="Peters L."/>
            <person name="Pitluck S."/>
            <person name="Woyke T."/>
            <person name="Kerfeld C."/>
        </authorList>
    </citation>
    <scope>NUCLEOTIDE SEQUENCE [LARGE SCALE GENOMIC DNA]</scope>
    <source>
        <strain evidence="3 4">PCC 9333</strain>
    </source>
</reference>
<accession>K9W0D1</accession>
<organism evidence="3 4">
    <name type="scientific">Crinalium epipsammum PCC 9333</name>
    <dbReference type="NCBI Taxonomy" id="1173022"/>
    <lineage>
        <taxon>Bacteria</taxon>
        <taxon>Bacillati</taxon>
        <taxon>Cyanobacteriota</taxon>
        <taxon>Cyanophyceae</taxon>
        <taxon>Gomontiellales</taxon>
        <taxon>Gomontiellaceae</taxon>
        <taxon>Crinalium</taxon>
    </lineage>
</organism>
<feature type="chain" id="PRO_5003937140" evidence="2">
    <location>
        <begin position="32"/>
        <end position="228"/>
    </location>
</feature>
<proteinExistence type="predicted"/>